<evidence type="ECO:0000313" key="2">
    <source>
        <dbReference type="Proteomes" id="UP000541583"/>
    </source>
</evidence>
<dbReference type="Pfam" id="PF02810">
    <property type="entry name" value="SEC-C"/>
    <property type="match status" value="1"/>
</dbReference>
<dbReference type="InterPro" id="IPR004027">
    <property type="entry name" value="SEC_C_motif"/>
</dbReference>
<sequence length="738" mass="86014">MDLNKIHEVDHMSRLSVKECSLILGFLVQKEIDFTFPESPEQSFGQKEQTYTLMEELHWSLNEPQMAKLRDMMKRQEKGEVFEDEWQDRLDFFVKDQGLMEPMFYAGEGVYDFQYMEYLDAKYKYDREWLLKNKNFDIDTIRKIVDMIKAFSLTKAKKVLPVNVRDVFPEVAAKARKQMKKTHSKEKIDEIERQQLIAFSFYRYNALFPDQNSSTDSEEGWKVFYQNLLELFIIRPSDLTGIDSEAVGHFFNNFSFAPVCNESYEGPGYYNILNSRPLINLGEERYMLLIGFLLPEAVYESPFYWMWDDKQYRASQAKHRGDVGEEIAYDFLSQVFGKENTHRSVLVEGKKGHRETDIDVLCLLGNKALCVQVKSKKLTLGAKRGDFDQLSKDFKGAIQDAYDQGLVSRDALLNRKAKFINTDGNEIALPENLSEVYIMGLTTENYPTLAHQVHMMLNKKEQDPFPLFVSVFDLELLAYYLKDPYDFLYYMRQRTRLMDYFRADEELVYLGYHLDQKLWPRDGADFVALETDFGKLIDRNFYPYKTGKLHLLPEKDDPISHRWKDPQFDLLVKAIKATRNQKATDIIFHLLDWSGDARKGIVGHMGKTKNDARREGANKTMATPVASDFGLSYFVINNPDPKELEGQTFVYAQLRKYLNKSNAWLGLGAYSASPHLIDALIYFDDPWKPDPELEVTFQDELTKMKTTRPIPLKPRGKIGRNEPCPCQSGKKYKYCSMQ</sequence>
<evidence type="ECO:0008006" key="3">
    <source>
        <dbReference type="Google" id="ProtNLM"/>
    </source>
</evidence>
<accession>A0ABR6PNV0</accession>
<keyword evidence="2" id="KW-1185">Reference proteome</keyword>
<dbReference type="SUPFAM" id="SSF103642">
    <property type="entry name" value="Sec-C motif"/>
    <property type="match status" value="1"/>
</dbReference>
<evidence type="ECO:0000313" key="1">
    <source>
        <dbReference type="EMBL" id="MBB6111268.1"/>
    </source>
</evidence>
<dbReference type="Gene3D" id="3.10.450.50">
    <property type="match status" value="1"/>
</dbReference>
<protein>
    <recommendedName>
        <fullName evidence="3">SEC-C motif-containing protein</fullName>
    </recommendedName>
</protein>
<dbReference type="Proteomes" id="UP000541583">
    <property type="component" value="Unassembled WGS sequence"/>
</dbReference>
<reference evidence="1 2" key="1">
    <citation type="submission" date="2020-08" db="EMBL/GenBank/DDBJ databases">
        <title>Genomic Encyclopedia of Type Strains, Phase IV (KMG-V): Genome sequencing to study the core and pangenomes of soil and plant-associated prokaryotes.</title>
        <authorList>
            <person name="Whitman W."/>
        </authorList>
    </citation>
    <scope>NUCLEOTIDE SEQUENCE [LARGE SCALE GENOMIC DNA]</scope>
    <source>
        <strain evidence="1 2">ANJLi2</strain>
    </source>
</reference>
<proteinExistence type="predicted"/>
<organism evidence="1 2">
    <name type="scientific">Mucilaginibacter lappiensis</name>
    <dbReference type="NCBI Taxonomy" id="354630"/>
    <lineage>
        <taxon>Bacteria</taxon>
        <taxon>Pseudomonadati</taxon>
        <taxon>Bacteroidota</taxon>
        <taxon>Sphingobacteriia</taxon>
        <taxon>Sphingobacteriales</taxon>
        <taxon>Sphingobacteriaceae</taxon>
        <taxon>Mucilaginibacter</taxon>
    </lineage>
</organism>
<dbReference type="EMBL" id="JACHCB010000011">
    <property type="protein sequence ID" value="MBB6111268.1"/>
    <property type="molecule type" value="Genomic_DNA"/>
</dbReference>
<name>A0ABR6PNV0_9SPHI</name>
<gene>
    <name evidence="1" type="ORF">HDF23_004036</name>
</gene>
<comment type="caution">
    <text evidence="1">The sequence shown here is derived from an EMBL/GenBank/DDBJ whole genome shotgun (WGS) entry which is preliminary data.</text>
</comment>